<dbReference type="GeneID" id="87862760"/>
<feature type="region of interest" description="Disordered" evidence="1">
    <location>
        <begin position="161"/>
        <end position="180"/>
    </location>
</feature>
<dbReference type="RefSeq" id="XP_062682269.1">
    <property type="nucleotide sequence ID" value="XM_062825606.1"/>
</dbReference>
<evidence type="ECO:0000313" key="3">
    <source>
        <dbReference type="Proteomes" id="UP001278500"/>
    </source>
</evidence>
<organism evidence="2 3">
    <name type="scientific">Neurospora tetraspora</name>
    <dbReference type="NCBI Taxonomy" id="94610"/>
    <lineage>
        <taxon>Eukaryota</taxon>
        <taxon>Fungi</taxon>
        <taxon>Dikarya</taxon>
        <taxon>Ascomycota</taxon>
        <taxon>Pezizomycotina</taxon>
        <taxon>Sordariomycetes</taxon>
        <taxon>Sordariomycetidae</taxon>
        <taxon>Sordariales</taxon>
        <taxon>Sordariaceae</taxon>
        <taxon>Neurospora</taxon>
    </lineage>
</organism>
<gene>
    <name evidence="2" type="ORF">B0H65DRAFT_442987</name>
</gene>
<keyword evidence="3" id="KW-1185">Reference proteome</keyword>
<evidence type="ECO:0000313" key="2">
    <source>
        <dbReference type="EMBL" id="KAK3345656.1"/>
    </source>
</evidence>
<evidence type="ECO:0000256" key="1">
    <source>
        <dbReference type="SAM" id="MobiDB-lite"/>
    </source>
</evidence>
<name>A0AAE0JG30_9PEZI</name>
<comment type="caution">
    <text evidence="2">The sequence shown here is derived from an EMBL/GenBank/DDBJ whole genome shotgun (WGS) entry which is preliminary data.</text>
</comment>
<proteinExistence type="predicted"/>
<accession>A0AAE0JG30</accession>
<feature type="compositionally biased region" description="Low complexity" evidence="1">
    <location>
        <begin position="161"/>
        <end position="177"/>
    </location>
</feature>
<dbReference type="Proteomes" id="UP001278500">
    <property type="component" value="Unassembled WGS sequence"/>
</dbReference>
<sequence length="201" mass="21366">MNHTSQKHQNALDGIVPNKVGQEALQHQGVPVLSLDLVVTPASGDRCLYDGQQHRAESGHQPTNIQMALRSSVSAARLYLSRSSRCSSGLFSVRSQYCFLFHALFLAAMACQRSGYISFIMFLAGPSDDCVAGRYDLRAWGGYGVQGRKCGPLLDQCLPGSTSGPSSTTSSHEATSTVEHQGDPVLSLSLAAGPDSGGYCL</sequence>
<dbReference type="AlphaFoldDB" id="A0AAE0JG30"/>
<reference evidence="2" key="1">
    <citation type="journal article" date="2023" name="Mol. Phylogenet. Evol.">
        <title>Genome-scale phylogeny and comparative genomics of the fungal order Sordariales.</title>
        <authorList>
            <person name="Hensen N."/>
            <person name="Bonometti L."/>
            <person name="Westerberg I."/>
            <person name="Brannstrom I.O."/>
            <person name="Guillou S."/>
            <person name="Cros-Aarteil S."/>
            <person name="Calhoun S."/>
            <person name="Haridas S."/>
            <person name="Kuo A."/>
            <person name="Mondo S."/>
            <person name="Pangilinan J."/>
            <person name="Riley R."/>
            <person name="LaButti K."/>
            <person name="Andreopoulos B."/>
            <person name="Lipzen A."/>
            <person name="Chen C."/>
            <person name="Yan M."/>
            <person name="Daum C."/>
            <person name="Ng V."/>
            <person name="Clum A."/>
            <person name="Steindorff A."/>
            <person name="Ohm R.A."/>
            <person name="Martin F."/>
            <person name="Silar P."/>
            <person name="Natvig D.O."/>
            <person name="Lalanne C."/>
            <person name="Gautier V."/>
            <person name="Ament-Velasquez S.L."/>
            <person name="Kruys A."/>
            <person name="Hutchinson M.I."/>
            <person name="Powell A.J."/>
            <person name="Barry K."/>
            <person name="Miller A.N."/>
            <person name="Grigoriev I.V."/>
            <person name="Debuchy R."/>
            <person name="Gladieux P."/>
            <person name="Hiltunen Thoren M."/>
            <person name="Johannesson H."/>
        </authorList>
    </citation>
    <scope>NUCLEOTIDE SEQUENCE</scope>
    <source>
        <strain evidence="2">CBS 560.94</strain>
    </source>
</reference>
<reference evidence="2" key="2">
    <citation type="submission" date="2023-06" db="EMBL/GenBank/DDBJ databases">
        <authorList>
            <consortium name="Lawrence Berkeley National Laboratory"/>
            <person name="Haridas S."/>
            <person name="Hensen N."/>
            <person name="Bonometti L."/>
            <person name="Westerberg I."/>
            <person name="Brannstrom I.O."/>
            <person name="Guillou S."/>
            <person name="Cros-Aarteil S."/>
            <person name="Calhoun S."/>
            <person name="Kuo A."/>
            <person name="Mondo S."/>
            <person name="Pangilinan J."/>
            <person name="Riley R."/>
            <person name="Labutti K."/>
            <person name="Andreopoulos B."/>
            <person name="Lipzen A."/>
            <person name="Chen C."/>
            <person name="Yanf M."/>
            <person name="Daum C."/>
            <person name="Ng V."/>
            <person name="Clum A."/>
            <person name="Steindorff A."/>
            <person name="Ohm R."/>
            <person name="Martin F."/>
            <person name="Silar P."/>
            <person name="Natvig D."/>
            <person name="Lalanne C."/>
            <person name="Gautier V."/>
            <person name="Ament-Velasquez S.L."/>
            <person name="Kruys A."/>
            <person name="Hutchinson M.I."/>
            <person name="Powell A.J."/>
            <person name="Barry K."/>
            <person name="Miller A.N."/>
            <person name="Grigoriev I.V."/>
            <person name="Debuchy R."/>
            <person name="Gladieux P."/>
            <person name="Thoren M.H."/>
            <person name="Johannesson H."/>
        </authorList>
    </citation>
    <scope>NUCLEOTIDE SEQUENCE</scope>
    <source>
        <strain evidence="2">CBS 560.94</strain>
    </source>
</reference>
<dbReference type="EMBL" id="JAUEPP010000004">
    <property type="protein sequence ID" value="KAK3345656.1"/>
    <property type="molecule type" value="Genomic_DNA"/>
</dbReference>
<protein>
    <submittedName>
        <fullName evidence="2">Uncharacterized protein</fullName>
    </submittedName>
</protein>